<feature type="domain" description="DEP" evidence="2">
    <location>
        <begin position="41"/>
        <end position="123"/>
    </location>
</feature>
<dbReference type="Proteomes" id="UP000023152">
    <property type="component" value="Unassembled WGS sequence"/>
</dbReference>
<proteinExistence type="predicted"/>
<sequence length="124" mass="14449">SDDVKRIDVPNIANQHNASPKHSNFKKLKDPKDFQTMLTKMSKEIEIKNRTFENQVMDKCFVGRDAITWMQNKRYVKTRITGLKLARKLQRLGYIQHAGGKTRNVGANSAFEDEMDCFYRLEIP</sequence>
<evidence type="ECO:0000256" key="1">
    <source>
        <dbReference type="SAM" id="MobiDB-lite"/>
    </source>
</evidence>
<dbReference type="Pfam" id="PF00610">
    <property type="entry name" value="DEP"/>
    <property type="match status" value="1"/>
</dbReference>
<evidence type="ECO:0000259" key="2">
    <source>
        <dbReference type="PROSITE" id="PS50186"/>
    </source>
</evidence>
<dbReference type="InterPro" id="IPR036388">
    <property type="entry name" value="WH-like_DNA-bd_sf"/>
</dbReference>
<feature type="compositionally biased region" description="Polar residues" evidence="1">
    <location>
        <begin position="12"/>
        <end position="22"/>
    </location>
</feature>
<feature type="non-terminal residue" evidence="3">
    <location>
        <position position="1"/>
    </location>
</feature>
<dbReference type="GO" id="GO:0035556">
    <property type="term" value="P:intracellular signal transduction"/>
    <property type="evidence" value="ECO:0007669"/>
    <property type="project" value="InterPro"/>
</dbReference>
<keyword evidence="4" id="KW-1185">Reference proteome</keyword>
<dbReference type="PROSITE" id="PS50186">
    <property type="entry name" value="DEP"/>
    <property type="match status" value="1"/>
</dbReference>
<comment type="caution">
    <text evidence="3">The sequence shown here is derived from an EMBL/GenBank/DDBJ whole genome shotgun (WGS) entry which is preliminary data.</text>
</comment>
<dbReference type="EMBL" id="ASPP01029783">
    <property type="protein sequence ID" value="ETO04188.1"/>
    <property type="molecule type" value="Genomic_DNA"/>
</dbReference>
<accession>X6LQL6</accession>
<feature type="non-terminal residue" evidence="3">
    <location>
        <position position="124"/>
    </location>
</feature>
<feature type="region of interest" description="Disordered" evidence="1">
    <location>
        <begin position="1"/>
        <end position="29"/>
    </location>
</feature>
<name>X6LQL6_RETFI</name>
<dbReference type="CDD" id="cd04371">
    <property type="entry name" value="DEP"/>
    <property type="match status" value="1"/>
</dbReference>
<gene>
    <name evidence="3" type="ORF">RFI_33210</name>
</gene>
<organism evidence="3 4">
    <name type="scientific">Reticulomyxa filosa</name>
    <dbReference type="NCBI Taxonomy" id="46433"/>
    <lineage>
        <taxon>Eukaryota</taxon>
        <taxon>Sar</taxon>
        <taxon>Rhizaria</taxon>
        <taxon>Retaria</taxon>
        <taxon>Foraminifera</taxon>
        <taxon>Monothalamids</taxon>
        <taxon>Reticulomyxidae</taxon>
        <taxon>Reticulomyxa</taxon>
    </lineage>
</organism>
<dbReference type="Gene3D" id="1.10.10.10">
    <property type="entry name" value="Winged helix-like DNA-binding domain superfamily/Winged helix DNA-binding domain"/>
    <property type="match status" value="1"/>
</dbReference>
<protein>
    <recommendedName>
        <fullName evidence="2">DEP domain-containing protein</fullName>
    </recommendedName>
</protein>
<reference evidence="3 4" key="1">
    <citation type="journal article" date="2013" name="Curr. Biol.">
        <title>The Genome of the Foraminiferan Reticulomyxa filosa.</title>
        <authorList>
            <person name="Glockner G."/>
            <person name="Hulsmann N."/>
            <person name="Schleicher M."/>
            <person name="Noegel A.A."/>
            <person name="Eichinger L."/>
            <person name="Gallinger C."/>
            <person name="Pawlowski J."/>
            <person name="Sierra R."/>
            <person name="Euteneuer U."/>
            <person name="Pillet L."/>
            <person name="Moustafa A."/>
            <person name="Platzer M."/>
            <person name="Groth M."/>
            <person name="Szafranski K."/>
            <person name="Schliwa M."/>
        </authorList>
    </citation>
    <scope>NUCLEOTIDE SEQUENCE [LARGE SCALE GENOMIC DNA]</scope>
</reference>
<dbReference type="AlphaFoldDB" id="X6LQL6"/>
<evidence type="ECO:0000313" key="4">
    <source>
        <dbReference type="Proteomes" id="UP000023152"/>
    </source>
</evidence>
<evidence type="ECO:0000313" key="3">
    <source>
        <dbReference type="EMBL" id="ETO04188.1"/>
    </source>
</evidence>
<dbReference type="SMART" id="SM00049">
    <property type="entry name" value="DEP"/>
    <property type="match status" value="1"/>
</dbReference>
<dbReference type="SUPFAM" id="SSF46785">
    <property type="entry name" value="Winged helix' DNA-binding domain"/>
    <property type="match status" value="1"/>
</dbReference>
<dbReference type="InterPro" id="IPR036390">
    <property type="entry name" value="WH_DNA-bd_sf"/>
</dbReference>
<dbReference type="InterPro" id="IPR000591">
    <property type="entry name" value="DEP_dom"/>
</dbReference>